<dbReference type="InterPro" id="IPR045443">
    <property type="entry name" value="DUF6504"/>
</dbReference>
<gene>
    <name evidence="2" type="ORF">EFL95_12335</name>
</gene>
<dbReference type="Pfam" id="PF20114">
    <property type="entry name" value="DUF6504"/>
    <property type="match status" value="1"/>
</dbReference>
<evidence type="ECO:0000313" key="3">
    <source>
        <dbReference type="Proteomes" id="UP000277094"/>
    </source>
</evidence>
<reference evidence="2 3" key="1">
    <citation type="submission" date="2018-11" db="EMBL/GenBank/DDBJ databases">
        <authorList>
            <person name="Li F."/>
        </authorList>
    </citation>
    <scope>NUCLEOTIDE SEQUENCE [LARGE SCALE GENOMIC DNA]</scope>
    <source>
        <strain evidence="2 3">KIS18-7</strain>
    </source>
</reference>
<comment type="caution">
    <text evidence="2">The sequence shown here is derived from an EMBL/GenBank/DDBJ whole genome shotgun (WGS) entry which is preliminary data.</text>
</comment>
<dbReference type="OrthoDB" id="5243842at2"/>
<accession>A0A3N0DVV8</accession>
<organism evidence="2 3">
    <name type="scientific">Nocardioides marmorisolisilvae</name>
    <dbReference type="NCBI Taxonomy" id="1542737"/>
    <lineage>
        <taxon>Bacteria</taxon>
        <taxon>Bacillati</taxon>
        <taxon>Actinomycetota</taxon>
        <taxon>Actinomycetes</taxon>
        <taxon>Propionibacteriales</taxon>
        <taxon>Nocardioidaceae</taxon>
        <taxon>Nocardioides</taxon>
    </lineage>
</organism>
<evidence type="ECO:0000259" key="1">
    <source>
        <dbReference type="Pfam" id="PF20114"/>
    </source>
</evidence>
<feature type="domain" description="DUF6504" evidence="1">
    <location>
        <begin position="6"/>
        <end position="122"/>
    </location>
</feature>
<evidence type="ECO:0000313" key="2">
    <source>
        <dbReference type="EMBL" id="RNL79738.1"/>
    </source>
</evidence>
<name>A0A3N0DVV8_9ACTN</name>
<keyword evidence="3" id="KW-1185">Reference proteome</keyword>
<dbReference type="EMBL" id="RJSG01000002">
    <property type="protein sequence ID" value="RNL79738.1"/>
    <property type="molecule type" value="Genomic_DNA"/>
</dbReference>
<dbReference type="RefSeq" id="WP_123234242.1">
    <property type="nucleotide sequence ID" value="NZ_RJSG01000002.1"/>
</dbReference>
<sequence length="126" mass="14135">MRTYSDQVEVRTGPVPGYGLDGVPTSFGDTLLLDERPDDAPQQFLWRGRLWQVREVIANWMEVGAWWVRRPEEAPGRSELVTERQVWRVTAARGRAVATADDPGFGVFDLTFDGAEGAWRLAGSLD</sequence>
<proteinExistence type="predicted"/>
<protein>
    <recommendedName>
        <fullName evidence="1">DUF6504 domain-containing protein</fullName>
    </recommendedName>
</protein>
<dbReference type="AlphaFoldDB" id="A0A3N0DVV8"/>
<dbReference type="Proteomes" id="UP000277094">
    <property type="component" value="Unassembled WGS sequence"/>
</dbReference>